<protein>
    <submittedName>
        <fullName evidence="1">YbaB/EbfC DNA-binding family protein</fullName>
    </submittedName>
</protein>
<keyword evidence="1" id="KW-0238">DNA-binding</keyword>
<name>A0A0F3NMW2_9RICK</name>
<dbReference type="InterPro" id="IPR004401">
    <property type="entry name" value="YbaB/EbfC"/>
</dbReference>
<proteinExistence type="predicted"/>
<dbReference type="Pfam" id="PF02575">
    <property type="entry name" value="YbaB_DNA_bd"/>
    <property type="match status" value="1"/>
</dbReference>
<keyword evidence="2" id="KW-1185">Reference proteome</keyword>
<evidence type="ECO:0000313" key="1">
    <source>
        <dbReference type="EMBL" id="KJV69395.1"/>
    </source>
</evidence>
<evidence type="ECO:0000313" key="2">
    <source>
        <dbReference type="Proteomes" id="UP000033562"/>
    </source>
</evidence>
<sequence>MSFDSKQFSSLQNIIQKKLSEFQNHQKTQVFEGSALGGKVSVKLSLSNIINYQVQEVKLDPSLLSEKSILIEDLIKAALNDAFKKSSDYNTNLMSSLMSFNM</sequence>
<organism evidence="1 2">
    <name type="scientific">Candidatus Neoehrlichia procyonis str. RAC413</name>
    <dbReference type="NCBI Taxonomy" id="1359163"/>
    <lineage>
        <taxon>Bacteria</taxon>
        <taxon>Pseudomonadati</taxon>
        <taxon>Pseudomonadota</taxon>
        <taxon>Alphaproteobacteria</taxon>
        <taxon>Rickettsiales</taxon>
        <taxon>Anaplasmataceae</taxon>
        <taxon>Candidatus Neoehrlichia</taxon>
    </lineage>
</organism>
<dbReference type="InterPro" id="IPR036894">
    <property type="entry name" value="YbaB-like_sf"/>
</dbReference>
<accession>A0A0F3NMW2</accession>
<dbReference type="STRING" id="1359163.NLO413_0786"/>
<dbReference type="AlphaFoldDB" id="A0A0F3NMW2"/>
<dbReference type="EMBL" id="LANX01000001">
    <property type="protein sequence ID" value="KJV69395.1"/>
    <property type="molecule type" value="Genomic_DNA"/>
</dbReference>
<gene>
    <name evidence="1" type="ORF">NLO413_0786</name>
</gene>
<dbReference type="Gene3D" id="3.30.1310.10">
    <property type="entry name" value="Nucleoid-associated protein YbaB-like domain"/>
    <property type="match status" value="1"/>
</dbReference>
<comment type="caution">
    <text evidence="1">The sequence shown here is derived from an EMBL/GenBank/DDBJ whole genome shotgun (WGS) entry which is preliminary data.</text>
</comment>
<dbReference type="OrthoDB" id="9803080at2"/>
<reference evidence="1 2" key="1">
    <citation type="submission" date="2015-02" db="EMBL/GenBank/DDBJ databases">
        <title>Genome Sequencing of Rickettsiales.</title>
        <authorList>
            <person name="Daugherty S.C."/>
            <person name="Su Q."/>
            <person name="Abolude K."/>
            <person name="Beier-Sexton M."/>
            <person name="Carlyon J.A."/>
            <person name="Carter R."/>
            <person name="Day N.P."/>
            <person name="Dumler S.J."/>
            <person name="Dyachenko V."/>
            <person name="Godinez A."/>
            <person name="Kurtti T.J."/>
            <person name="Lichay M."/>
            <person name="Mullins K.E."/>
            <person name="Ott S."/>
            <person name="Pappas-Brown V."/>
            <person name="Paris D.H."/>
            <person name="Patel P."/>
            <person name="Richards A.L."/>
            <person name="Sadzewicz L."/>
            <person name="Sears K."/>
            <person name="Seidman D."/>
            <person name="Sengamalay N."/>
            <person name="Stenos J."/>
            <person name="Tallon L.J."/>
            <person name="Vincent G."/>
            <person name="Fraser C.M."/>
            <person name="Munderloh U."/>
            <person name="Dunning-Hotopp J.C."/>
        </authorList>
    </citation>
    <scope>NUCLEOTIDE SEQUENCE [LARGE SCALE GENOMIC DNA]</scope>
    <source>
        <strain evidence="1 2">RAC413</strain>
    </source>
</reference>
<dbReference type="GO" id="GO:0003677">
    <property type="term" value="F:DNA binding"/>
    <property type="evidence" value="ECO:0007669"/>
    <property type="project" value="UniProtKB-KW"/>
</dbReference>
<dbReference type="RefSeq" id="WP_045809116.1">
    <property type="nucleotide sequence ID" value="NZ_LANX01000001.1"/>
</dbReference>
<dbReference type="Proteomes" id="UP000033562">
    <property type="component" value="Unassembled WGS sequence"/>
</dbReference>
<dbReference type="SUPFAM" id="SSF82607">
    <property type="entry name" value="YbaB-like"/>
    <property type="match status" value="1"/>
</dbReference>